<dbReference type="Gene3D" id="2.60.120.1160">
    <property type="match status" value="1"/>
</dbReference>
<dbReference type="GO" id="GO:0016787">
    <property type="term" value="F:hydrolase activity"/>
    <property type="evidence" value="ECO:0007669"/>
    <property type="project" value="UniProtKB-KW"/>
</dbReference>
<keyword evidence="2" id="KW-0378">Hydrolase</keyword>
<dbReference type="Proteomes" id="UP000767238">
    <property type="component" value="Unassembled WGS sequence"/>
</dbReference>
<reference evidence="2" key="2">
    <citation type="submission" date="2021-08" db="EMBL/GenBank/DDBJ databases">
        <authorList>
            <person name="Gostincar C."/>
            <person name="Sun X."/>
            <person name="Song Z."/>
            <person name="Gunde-Cimerman N."/>
        </authorList>
    </citation>
    <scope>NUCLEOTIDE SEQUENCE</scope>
    <source>
        <strain evidence="2">EXF-8016</strain>
    </source>
</reference>
<dbReference type="EMBL" id="JAHFYH010000001">
    <property type="protein sequence ID" value="KAH0237834.1"/>
    <property type="molecule type" value="Genomic_DNA"/>
</dbReference>
<comment type="caution">
    <text evidence="2">The sequence shown here is derived from an EMBL/GenBank/DDBJ whole genome shotgun (WGS) entry which is preliminary data.</text>
</comment>
<dbReference type="AlphaFoldDB" id="A0A9P8GP93"/>
<gene>
    <name evidence="2" type="ORF">KCV03_g428</name>
</gene>
<dbReference type="PANTHER" id="PTHR34612:SF6">
    <property type="entry name" value="GLYCOSIDE HYDROLASE 131 CATALYTIC N-TERMINAL DOMAIN-CONTAINING PROTEIN"/>
    <property type="match status" value="1"/>
</dbReference>
<accession>A0A9P8GP93</accession>
<sequence>LQSSESCPARLCCRVSDCSIRVLANFPTTTLMPSSFCFLPTLLQSILTCCRCTGPSVLFISKSCPLCFLATPFVLFSLSKRVDLMYFNSIALTTALLAGSSMAEIIWDGRFTDKSAAEIDKWSWNNQVGAYQYYIHGSGATTDYINISPDYVNPADSSSADGARITVDGTSSWNGQTMMRTELIPDTKAAINKGKKYYHFSLKRGTENAPDTTAEHQVAFFESHFTELKYGLDGSDGKLQWMTDGKSQFDMDFEADVWHNVAYGIDFDASTVEFFHSTGADKLVSKAGPMKASVSSNGADWHVGVLKFSKTKEDWFFSSVYIEDGELTTSISASGGDAPAKASSAPAASSSATAVSTKAPIVAPSSSAAAAQTTSSKAASSAATTVKSSASAVPTTLQTMTKPTSSVASVVSSTAAAETAPSATDDAGCTVEYVYV</sequence>
<evidence type="ECO:0000259" key="1">
    <source>
        <dbReference type="Pfam" id="PF18271"/>
    </source>
</evidence>
<proteinExistence type="predicted"/>
<dbReference type="Pfam" id="PF18271">
    <property type="entry name" value="GH131_N"/>
    <property type="match status" value="1"/>
</dbReference>
<feature type="non-terminal residue" evidence="2">
    <location>
        <position position="1"/>
    </location>
</feature>
<evidence type="ECO:0000313" key="3">
    <source>
        <dbReference type="Proteomes" id="UP000767238"/>
    </source>
</evidence>
<feature type="non-terminal residue" evidence="2">
    <location>
        <position position="436"/>
    </location>
</feature>
<dbReference type="PANTHER" id="PTHR34612">
    <property type="entry name" value="GH131_N DOMAIN-CONTAINING PROTEIN"/>
    <property type="match status" value="1"/>
</dbReference>
<feature type="domain" description="Glycoside hydrolase 131 catalytic N-terminal" evidence="1">
    <location>
        <begin position="105"/>
        <end position="327"/>
    </location>
</feature>
<reference evidence="2" key="1">
    <citation type="journal article" date="2021" name="J Fungi (Basel)">
        <title>Virulence traits and population genomics of the black yeast Aureobasidium melanogenum.</title>
        <authorList>
            <person name="Cernosa A."/>
            <person name="Sun X."/>
            <person name="Gostincar C."/>
            <person name="Fang C."/>
            <person name="Gunde-Cimerman N."/>
            <person name="Song Z."/>
        </authorList>
    </citation>
    <scope>NUCLEOTIDE SEQUENCE</scope>
    <source>
        <strain evidence="2">EXF-8016</strain>
    </source>
</reference>
<organism evidence="2 3">
    <name type="scientific">Aureobasidium melanogenum</name>
    <name type="common">Aureobasidium pullulans var. melanogenum</name>
    <dbReference type="NCBI Taxonomy" id="46634"/>
    <lineage>
        <taxon>Eukaryota</taxon>
        <taxon>Fungi</taxon>
        <taxon>Dikarya</taxon>
        <taxon>Ascomycota</taxon>
        <taxon>Pezizomycotina</taxon>
        <taxon>Dothideomycetes</taxon>
        <taxon>Dothideomycetidae</taxon>
        <taxon>Dothideales</taxon>
        <taxon>Saccotheciaceae</taxon>
        <taxon>Aureobasidium</taxon>
    </lineage>
</organism>
<dbReference type="InterPro" id="IPR041524">
    <property type="entry name" value="GH131_N"/>
</dbReference>
<name>A0A9P8GP93_AURME</name>
<protein>
    <submittedName>
        <fullName evidence="2">Glycoside hydrolase family 131 protein</fullName>
    </submittedName>
</protein>
<evidence type="ECO:0000313" key="2">
    <source>
        <dbReference type="EMBL" id="KAH0237834.1"/>
    </source>
</evidence>